<dbReference type="CDD" id="cd00195">
    <property type="entry name" value="UBCc_UEV"/>
    <property type="match status" value="1"/>
</dbReference>
<dbReference type="Gene3D" id="3.40.50.720">
    <property type="entry name" value="NAD(P)-binding Rossmann-like Domain"/>
    <property type="match status" value="1"/>
</dbReference>
<feature type="domain" description="THIF-type NAD/FAD binding fold" evidence="1">
    <location>
        <begin position="297"/>
        <end position="460"/>
    </location>
</feature>
<dbReference type="SUPFAM" id="SSF54495">
    <property type="entry name" value="UBC-like"/>
    <property type="match status" value="1"/>
</dbReference>
<accession>A0AAW6ANB1</accession>
<feature type="domain" description="Prokaryotic E2 family B" evidence="2">
    <location>
        <begin position="36"/>
        <end position="135"/>
    </location>
</feature>
<dbReference type="InterPro" id="IPR000594">
    <property type="entry name" value="ThiF_NAD_FAD-bd"/>
</dbReference>
<keyword evidence="3" id="KW-0808">Transferase</keyword>
<dbReference type="Proteomes" id="UP001300871">
    <property type="component" value="Unassembled WGS sequence"/>
</dbReference>
<dbReference type="AlphaFoldDB" id="A0AAW6ANB1"/>
<keyword evidence="3" id="KW-0548">Nucleotidyltransferase</keyword>
<gene>
    <name evidence="3" type="ORF">PM006_00565</name>
</gene>
<dbReference type="SUPFAM" id="SSF69572">
    <property type="entry name" value="Activating enzymes of the ubiquitin-like proteins"/>
    <property type="match status" value="1"/>
</dbReference>
<dbReference type="GO" id="GO:0016779">
    <property type="term" value="F:nucleotidyltransferase activity"/>
    <property type="evidence" value="ECO:0007669"/>
    <property type="project" value="UniProtKB-KW"/>
</dbReference>
<dbReference type="GeneID" id="57968479"/>
<evidence type="ECO:0000259" key="1">
    <source>
        <dbReference type="Pfam" id="PF00899"/>
    </source>
</evidence>
<name>A0AAW6ANB1_CLOSY</name>
<dbReference type="InterPro" id="IPR016135">
    <property type="entry name" value="UBQ-conjugating_enzyme/RWD"/>
</dbReference>
<dbReference type="InterPro" id="IPR035985">
    <property type="entry name" value="Ubiquitin-activating_enz"/>
</dbReference>
<protein>
    <submittedName>
        <fullName evidence="3">ThiF family adenylyltransferase</fullName>
    </submittedName>
</protein>
<evidence type="ECO:0000313" key="4">
    <source>
        <dbReference type="Proteomes" id="UP001300871"/>
    </source>
</evidence>
<sequence>MMENKLLSEIIFKLNIERKVFFEILPEQQAVFRGMVELAESSVTLEIDFSNYFPLEFPRFRIKNAQRFYPHVDRTGAICLFDDSSLLIKTNEPAQMLLDAYDRAIEILSIDSSSKEYMVEVAKEFNAYWAEVSKLVLYTNLSPCIGKEYLHLSVIRAEGKMIVSDTIIDSECILKNHFGVSLDKKGSINCLLIRLREFIIPPIQEVYTWKWLRNFILKNITASQKKEFNNLLAVRKKSLHQFLILSVPAENHDIVISFWIHCKSSQYKKVEKMSNCKVTPVMIRPIDYTFLLKRSGGITELASKSVLLLGCGSVGGYVASNLCQSGICNLDILDQDILTEENIYRHILGFKEAVKKGYKADLLKEYLENQYPFIDIDSLGFIDRSVEAFIQNTERLKGYDLIVSALGEPTINLEINRILNEKGITTPFIVCFNEPYGIGGHAVAVNLQSGGCLRCMYTDLISNELVPFLVSLVAAGQNFKKSLSGCAGAFVEYTALDSQQTALLTTRLAMDVLAGRCEKSTILSWFGSSDSLINHGFKVSDYYDHMANQKSYNSVKESIPINERCPICSKKNLS</sequence>
<dbReference type="RefSeq" id="WP_150027560.1">
    <property type="nucleotide sequence ID" value="NZ_CACRUA010000081.1"/>
</dbReference>
<dbReference type="CDD" id="cd01483">
    <property type="entry name" value="E1_enzyme_family"/>
    <property type="match status" value="1"/>
</dbReference>
<dbReference type="EMBL" id="JAQLGM010000001">
    <property type="protein sequence ID" value="MDB1998698.1"/>
    <property type="molecule type" value="Genomic_DNA"/>
</dbReference>
<evidence type="ECO:0000313" key="3">
    <source>
        <dbReference type="EMBL" id="MDB1998698.1"/>
    </source>
</evidence>
<reference evidence="3" key="1">
    <citation type="submission" date="2023-01" db="EMBL/GenBank/DDBJ databases">
        <title>Human gut microbiome strain richness.</title>
        <authorList>
            <person name="Chen-Liaw A."/>
        </authorList>
    </citation>
    <scope>NUCLEOTIDE SEQUENCE</scope>
    <source>
        <strain evidence="3">B1_m1001713B170214d0_201011</strain>
    </source>
</reference>
<comment type="caution">
    <text evidence="3">The sequence shown here is derived from an EMBL/GenBank/DDBJ whole genome shotgun (WGS) entry which is preliminary data.</text>
</comment>
<dbReference type="Pfam" id="PF14461">
    <property type="entry name" value="Prok-E2_B"/>
    <property type="match status" value="1"/>
</dbReference>
<proteinExistence type="predicted"/>
<dbReference type="Pfam" id="PF00899">
    <property type="entry name" value="ThiF"/>
    <property type="match status" value="1"/>
</dbReference>
<dbReference type="InterPro" id="IPR032701">
    <property type="entry name" value="Prok-E2_B_dom"/>
</dbReference>
<organism evidence="3 4">
    <name type="scientific">Clostridium symbiosum</name>
    <name type="common">Bacteroides symbiosus</name>
    <dbReference type="NCBI Taxonomy" id="1512"/>
    <lineage>
        <taxon>Bacteria</taxon>
        <taxon>Bacillati</taxon>
        <taxon>Bacillota</taxon>
        <taxon>Clostridia</taxon>
        <taxon>Lachnospirales</taxon>
        <taxon>Lachnospiraceae</taxon>
        <taxon>Otoolea</taxon>
    </lineage>
</organism>
<evidence type="ECO:0000259" key="2">
    <source>
        <dbReference type="Pfam" id="PF14461"/>
    </source>
</evidence>
<dbReference type="GO" id="GO:0008641">
    <property type="term" value="F:ubiquitin-like modifier activating enzyme activity"/>
    <property type="evidence" value="ECO:0007669"/>
    <property type="project" value="InterPro"/>
</dbReference>